<dbReference type="Pfam" id="PF20263">
    <property type="entry name" value="LYRM2-like"/>
    <property type="match status" value="1"/>
</dbReference>
<comment type="caution">
    <text evidence="3">The sequence shown here is derived from an EMBL/GenBank/DDBJ whole genome shotgun (WGS) entry which is preliminary data.</text>
</comment>
<reference evidence="3" key="1">
    <citation type="submission" date="2023-04" db="EMBL/GenBank/DDBJ databases">
        <title>Black Yeasts Isolated from many extreme environments.</title>
        <authorList>
            <person name="Coleine C."/>
            <person name="Stajich J.E."/>
            <person name="Selbmann L."/>
        </authorList>
    </citation>
    <scope>NUCLEOTIDE SEQUENCE</scope>
    <source>
        <strain evidence="3">CCFEE 5312</strain>
    </source>
</reference>
<feature type="compositionally biased region" description="Polar residues" evidence="1">
    <location>
        <begin position="15"/>
        <end position="25"/>
    </location>
</feature>
<name>A0AAJ0GGJ8_9PEZI</name>
<dbReference type="EMBL" id="JAWDJX010000004">
    <property type="protein sequence ID" value="KAK3057131.1"/>
    <property type="molecule type" value="Genomic_DNA"/>
</dbReference>
<dbReference type="InterPro" id="IPR046896">
    <property type="entry name" value="Cup1-like_N"/>
</dbReference>
<evidence type="ECO:0000259" key="2">
    <source>
        <dbReference type="Pfam" id="PF20263"/>
    </source>
</evidence>
<dbReference type="CDD" id="cd20273">
    <property type="entry name" value="Complex1_LYR_unchar"/>
    <property type="match status" value="1"/>
</dbReference>
<evidence type="ECO:0000313" key="4">
    <source>
        <dbReference type="Proteomes" id="UP001271007"/>
    </source>
</evidence>
<protein>
    <recommendedName>
        <fullName evidence="2">LYR motif-containing protein Cup1-like N-terminal domain-containing protein</fullName>
    </recommendedName>
</protein>
<feature type="region of interest" description="Disordered" evidence="1">
    <location>
        <begin position="15"/>
        <end position="59"/>
    </location>
</feature>
<dbReference type="AlphaFoldDB" id="A0AAJ0GGJ8"/>
<gene>
    <name evidence="3" type="ORF">LTR09_002170</name>
</gene>
<evidence type="ECO:0000256" key="1">
    <source>
        <dbReference type="SAM" id="MobiDB-lite"/>
    </source>
</evidence>
<evidence type="ECO:0000313" key="3">
    <source>
        <dbReference type="EMBL" id="KAK3057131.1"/>
    </source>
</evidence>
<proteinExistence type="predicted"/>
<accession>A0AAJ0GGJ8</accession>
<sequence length="398" mass="45405">MLRWRFASSRPYSRAVSTATRSHGVTINEALRQQRPEQKPKPKPKSKAKHDALATPPPPPWPTHYVSLTELSRSTRSRHLLRAILRECTYLPDPFAGQWTAQYAISRFRRYGFKAWKHRKDESFNDRLIKKEREARQSLTLLKRANEGERKCLVRVLFMAYGRIGRRRHELMVPLLPLRPVIAAKGDEIESAEEAEAAGLERESRTVNLTPQLHALLRSQMKVAPPALTRRNPRRLELVIPELNNWLRPMPQVRIRNMKQKHYADLLDRVLPPLPAEEWRRLRDLASGKTAIEAIKSRRISSSHTPDDLAVGGSALEMVVMHNKIPSKAFDSKEGHTITPRFMRRLYAEILSQCPHMELAAGSADRWVVTWGGRAAAEMGSTLGRSVPDTSSSMEAPT</sequence>
<feature type="domain" description="LYR motif-containing protein Cup1-like N-terminal" evidence="2">
    <location>
        <begin position="80"/>
        <end position="172"/>
    </location>
</feature>
<organism evidence="3 4">
    <name type="scientific">Extremus antarcticus</name>
    <dbReference type="NCBI Taxonomy" id="702011"/>
    <lineage>
        <taxon>Eukaryota</taxon>
        <taxon>Fungi</taxon>
        <taxon>Dikarya</taxon>
        <taxon>Ascomycota</taxon>
        <taxon>Pezizomycotina</taxon>
        <taxon>Dothideomycetes</taxon>
        <taxon>Dothideomycetidae</taxon>
        <taxon>Mycosphaerellales</taxon>
        <taxon>Extremaceae</taxon>
        <taxon>Extremus</taxon>
    </lineage>
</organism>
<keyword evidence="4" id="KW-1185">Reference proteome</keyword>
<dbReference type="Proteomes" id="UP001271007">
    <property type="component" value="Unassembled WGS sequence"/>
</dbReference>